<name>A0A829YMB8_9GAMM</name>
<protein>
    <recommendedName>
        <fullName evidence="10">Flagellar protein FliL</fullName>
    </recommendedName>
</protein>
<evidence type="ECO:0000256" key="9">
    <source>
        <dbReference type="ARBA" id="ARBA00023136"/>
    </source>
</evidence>
<keyword evidence="4" id="KW-1003">Cell membrane</keyword>
<evidence type="ECO:0000256" key="2">
    <source>
        <dbReference type="ARBA" id="ARBA00004162"/>
    </source>
</evidence>
<dbReference type="GO" id="GO:0009425">
    <property type="term" value="C:bacterial-type flagellum basal body"/>
    <property type="evidence" value="ECO:0007669"/>
    <property type="project" value="InterPro"/>
</dbReference>
<evidence type="ECO:0000256" key="7">
    <source>
        <dbReference type="ARBA" id="ARBA00022779"/>
    </source>
</evidence>
<evidence type="ECO:0000313" key="11">
    <source>
        <dbReference type="EMBL" id="GFE84390.1"/>
    </source>
</evidence>
<organism evidence="11 12">
    <name type="scientific">Steroidobacter agaridevorans</name>
    <dbReference type="NCBI Taxonomy" id="2695856"/>
    <lineage>
        <taxon>Bacteria</taxon>
        <taxon>Pseudomonadati</taxon>
        <taxon>Pseudomonadota</taxon>
        <taxon>Gammaproteobacteria</taxon>
        <taxon>Steroidobacterales</taxon>
        <taxon>Steroidobacteraceae</taxon>
        <taxon>Steroidobacter</taxon>
    </lineage>
</organism>
<dbReference type="GO" id="GO:0071973">
    <property type="term" value="P:bacterial-type flagellum-dependent cell motility"/>
    <property type="evidence" value="ECO:0007669"/>
    <property type="project" value="InterPro"/>
</dbReference>
<dbReference type="InterPro" id="IPR005503">
    <property type="entry name" value="FliL"/>
</dbReference>
<reference evidence="12" key="1">
    <citation type="submission" date="2020-01" db="EMBL/GenBank/DDBJ databases">
        <title>'Steroidobacter agaridevorans' sp. nov., agar-degrading bacteria isolated from rhizosphere soils.</title>
        <authorList>
            <person name="Ikenaga M."/>
            <person name="Kataoka M."/>
            <person name="Murouchi A."/>
            <person name="Katsuragi S."/>
            <person name="Sakai M."/>
        </authorList>
    </citation>
    <scope>NUCLEOTIDE SEQUENCE [LARGE SCALE GENOMIC DNA]</scope>
    <source>
        <strain evidence="12">YU21-B</strain>
    </source>
</reference>
<keyword evidence="6" id="KW-0812">Transmembrane</keyword>
<keyword evidence="10" id="KW-0997">Cell inner membrane</keyword>
<evidence type="ECO:0000256" key="8">
    <source>
        <dbReference type="ARBA" id="ARBA00022989"/>
    </source>
</evidence>
<proteinExistence type="inferred from homology"/>
<keyword evidence="5 10" id="KW-0145">Chemotaxis</keyword>
<evidence type="ECO:0000256" key="3">
    <source>
        <dbReference type="ARBA" id="ARBA00008281"/>
    </source>
</evidence>
<keyword evidence="9 10" id="KW-0472">Membrane</keyword>
<comment type="function">
    <text evidence="1 10">Controls the rotational direction of flagella during chemotaxis.</text>
</comment>
<evidence type="ECO:0000256" key="6">
    <source>
        <dbReference type="ARBA" id="ARBA00022692"/>
    </source>
</evidence>
<evidence type="ECO:0000256" key="4">
    <source>
        <dbReference type="ARBA" id="ARBA00022475"/>
    </source>
</evidence>
<dbReference type="RefSeq" id="WP_161815970.1">
    <property type="nucleotide sequence ID" value="NZ_BLJN01000008.1"/>
</dbReference>
<evidence type="ECO:0000256" key="5">
    <source>
        <dbReference type="ARBA" id="ARBA00022500"/>
    </source>
</evidence>
<evidence type="ECO:0000256" key="10">
    <source>
        <dbReference type="RuleBase" id="RU364125"/>
    </source>
</evidence>
<dbReference type="GO" id="GO:0006935">
    <property type="term" value="P:chemotaxis"/>
    <property type="evidence" value="ECO:0007669"/>
    <property type="project" value="UniProtKB-KW"/>
</dbReference>
<comment type="subcellular location">
    <subcellularLocation>
        <location evidence="10">Cell inner membrane</location>
    </subcellularLocation>
    <subcellularLocation>
        <location evidence="2">Cell membrane</location>
        <topology evidence="2">Single-pass membrane protein</topology>
    </subcellularLocation>
</comment>
<gene>
    <name evidence="11" type="ORF">GCM10011487_63900</name>
</gene>
<dbReference type="Proteomes" id="UP000445000">
    <property type="component" value="Unassembled WGS sequence"/>
</dbReference>
<keyword evidence="12" id="KW-1185">Reference proteome</keyword>
<dbReference type="GO" id="GO:0005886">
    <property type="term" value="C:plasma membrane"/>
    <property type="evidence" value="ECO:0007669"/>
    <property type="project" value="UniProtKB-SubCell"/>
</dbReference>
<keyword evidence="7 10" id="KW-0283">Flagellar rotation</keyword>
<evidence type="ECO:0000256" key="1">
    <source>
        <dbReference type="ARBA" id="ARBA00002254"/>
    </source>
</evidence>
<dbReference type="EMBL" id="BLJN01000008">
    <property type="protein sequence ID" value="GFE84390.1"/>
    <property type="molecule type" value="Genomic_DNA"/>
</dbReference>
<keyword evidence="8" id="KW-1133">Transmembrane helix</keyword>
<evidence type="ECO:0000313" key="12">
    <source>
        <dbReference type="Proteomes" id="UP000445000"/>
    </source>
</evidence>
<dbReference type="Pfam" id="PF03748">
    <property type="entry name" value="FliL"/>
    <property type="match status" value="1"/>
</dbReference>
<accession>A0A829YMB8</accession>
<sequence length="159" mass="17470">MSFGKIVAALLGVTVLALGLGAGATWWFMKGGAAIATADAASVPQEEEPEIDDRVFKYVSLEKVIVMLRGMEGEPAPHYLALDLVFKTPEEEEKIAREQLPLLRSVAVKELSTLTMDRAGKMTVEELTAQMNKAFADRYAKDRAERPFVDVMIGKLIVE</sequence>
<comment type="caution">
    <text evidence="11">The sequence shown here is derived from an EMBL/GenBank/DDBJ whole genome shotgun (WGS) entry which is preliminary data.</text>
</comment>
<dbReference type="AlphaFoldDB" id="A0A829YMB8"/>
<comment type="similarity">
    <text evidence="3 10">Belongs to the FliL family.</text>
</comment>